<dbReference type="Proteomes" id="UP001164761">
    <property type="component" value="Chromosome"/>
</dbReference>
<dbReference type="EMBL" id="CP104067">
    <property type="protein sequence ID" value="WAH43952.1"/>
    <property type="molecule type" value="Genomic_DNA"/>
</dbReference>
<gene>
    <name evidence="1" type="ORF">NZD89_11515</name>
</gene>
<name>A0ABY6ZM68_9BACL</name>
<dbReference type="Gene3D" id="3.40.630.10">
    <property type="entry name" value="Zn peptidases"/>
    <property type="match status" value="1"/>
</dbReference>
<proteinExistence type="predicted"/>
<evidence type="ECO:0000313" key="2">
    <source>
        <dbReference type="Proteomes" id="UP001164761"/>
    </source>
</evidence>
<dbReference type="SUPFAM" id="SSF53187">
    <property type="entry name" value="Zn-dependent exopeptidases"/>
    <property type="match status" value="1"/>
</dbReference>
<organism evidence="1 2">
    <name type="scientific">Alicyclobacillus fastidiosus</name>
    <dbReference type="NCBI Taxonomy" id="392011"/>
    <lineage>
        <taxon>Bacteria</taxon>
        <taxon>Bacillati</taxon>
        <taxon>Bacillota</taxon>
        <taxon>Bacilli</taxon>
        <taxon>Bacillales</taxon>
        <taxon>Alicyclobacillaceae</taxon>
        <taxon>Alicyclobacillus</taxon>
    </lineage>
</organism>
<protein>
    <recommendedName>
        <fullName evidence="3">Amidohydrolase</fullName>
    </recommendedName>
</protein>
<evidence type="ECO:0000313" key="1">
    <source>
        <dbReference type="EMBL" id="WAH43952.1"/>
    </source>
</evidence>
<sequence length="88" mass="9795">MSVHLSDLHSIVESTKEEIVTWRRHLHQNPELSFEEEKTSQFVYDTLTMFAGLEVSRPTKTSVLATLKGANRGPVLVGNEGTAQGVRT</sequence>
<accession>A0ABY6ZM68</accession>
<keyword evidence="2" id="KW-1185">Reference proteome</keyword>
<reference evidence="1" key="1">
    <citation type="submission" date="2022-08" db="EMBL/GenBank/DDBJ databases">
        <title>Alicyclobacillus fastidiosus DSM 17978, complete genome.</title>
        <authorList>
            <person name="Wang Q."/>
            <person name="Cai R."/>
            <person name="Wang Z."/>
        </authorList>
    </citation>
    <scope>NUCLEOTIDE SEQUENCE</scope>
    <source>
        <strain evidence="1">DSM 17978</strain>
    </source>
</reference>
<evidence type="ECO:0008006" key="3">
    <source>
        <dbReference type="Google" id="ProtNLM"/>
    </source>
</evidence>